<proteinExistence type="predicted"/>
<organism evidence="1 2">
    <name type="scientific">Zymoseptoria tritici (strain CBS 115943 / IPO323)</name>
    <name type="common">Speckled leaf blotch fungus</name>
    <name type="synonym">Septoria tritici</name>
    <dbReference type="NCBI Taxonomy" id="336722"/>
    <lineage>
        <taxon>Eukaryota</taxon>
        <taxon>Fungi</taxon>
        <taxon>Dikarya</taxon>
        <taxon>Ascomycota</taxon>
        <taxon>Pezizomycotina</taxon>
        <taxon>Dothideomycetes</taxon>
        <taxon>Dothideomycetidae</taxon>
        <taxon>Mycosphaerellales</taxon>
        <taxon>Mycosphaerellaceae</taxon>
        <taxon>Zymoseptoria</taxon>
    </lineage>
</organism>
<name>F9XIL4_ZYMTI</name>
<evidence type="ECO:0000313" key="1">
    <source>
        <dbReference type="EMBL" id="EGP85267.1"/>
    </source>
</evidence>
<dbReference type="Proteomes" id="UP000008062">
    <property type="component" value="Chromosome 8"/>
</dbReference>
<dbReference type="KEGG" id="ztr:MYCGRDRAFT_95316"/>
<sequence length="177" mass="20125">MASINTTTTTTNSMASTQASQDHTMALINTTTATGINSMASIPDYAACSKPKKLILKVRPRAKLTIKLSPRKLAYLEQEAIQFQQQEESPSEEKFTIKLSPRKEKCVNKLSPRKKCTIKLSPRKKFFIKLSPRKEKVAIKAEEVEIKREDETPCKRFTVKLSPRREVGIVHKEDVEY</sequence>
<dbReference type="RefSeq" id="XP_003850291.1">
    <property type="nucleotide sequence ID" value="XM_003850243.1"/>
</dbReference>
<accession>F9XIL4</accession>
<keyword evidence="2" id="KW-1185">Reference proteome</keyword>
<dbReference type="EMBL" id="CM001203">
    <property type="protein sequence ID" value="EGP85267.1"/>
    <property type="molecule type" value="Genomic_DNA"/>
</dbReference>
<evidence type="ECO:0000313" key="2">
    <source>
        <dbReference type="Proteomes" id="UP000008062"/>
    </source>
</evidence>
<dbReference type="OrthoDB" id="10418307at2759"/>
<dbReference type="AlphaFoldDB" id="F9XIL4"/>
<dbReference type="HOGENOM" id="CLU_1519061_0_0_1"/>
<dbReference type="InParanoid" id="F9XIL4"/>
<gene>
    <name evidence="1" type="ORF">MYCGRDRAFT_95316</name>
</gene>
<protein>
    <submittedName>
        <fullName evidence="1">Uncharacterized protein</fullName>
    </submittedName>
</protein>
<dbReference type="VEuPathDB" id="FungiDB:ZTRI_8.553"/>
<reference evidence="1 2" key="1">
    <citation type="journal article" date="2011" name="PLoS Genet.">
        <title>Finished genome of the fungal wheat pathogen Mycosphaerella graminicola reveals dispensome structure, chromosome plasticity, and stealth pathogenesis.</title>
        <authorList>
            <person name="Goodwin S.B."/>
            <person name="Ben M'barek S."/>
            <person name="Dhillon B."/>
            <person name="Wittenberg A.H.J."/>
            <person name="Crane C.F."/>
            <person name="Hane J.K."/>
            <person name="Foster A.J."/>
            <person name="Van der Lee T.A.J."/>
            <person name="Grimwood J."/>
            <person name="Aerts A."/>
            <person name="Antoniw J."/>
            <person name="Bailey A."/>
            <person name="Bluhm B."/>
            <person name="Bowler J."/>
            <person name="Bristow J."/>
            <person name="van der Burgt A."/>
            <person name="Canto-Canche B."/>
            <person name="Churchill A.C.L."/>
            <person name="Conde-Ferraez L."/>
            <person name="Cools H.J."/>
            <person name="Coutinho P.M."/>
            <person name="Csukai M."/>
            <person name="Dehal P."/>
            <person name="De Wit P."/>
            <person name="Donzelli B."/>
            <person name="van de Geest H.C."/>
            <person name="van Ham R.C.H.J."/>
            <person name="Hammond-Kosack K.E."/>
            <person name="Henrissat B."/>
            <person name="Kilian A."/>
            <person name="Kobayashi A.K."/>
            <person name="Koopmann E."/>
            <person name="Kourmpetis Y."/>
            <person name="Kuzniar A."/>
            <person name="Lindquist E."/>
            <person name="Lombard V."/>
            <person name="Maliepaard C."/>
            <person name="Martins N."/>
            <person name="Mehrabi R."/>
            <person name="Nap J.P.H."/>
            <person name="Ponomarenko A."/>
            <person name="Rudd J.J."/>
            <person name="Salamov A."/>
            <person name="Schmutz J."/>
            <person name="Schouten H.J."/>
            <person name="Shapiro H."/>
            <person name="Stergiopoulos I."/>
            <person name="Torriani S.F.F."/>
            <person name="Tu H."/>
            <person name="de Vries R.P."/>
            <person name="Waalwijk C."/>
            <person name="Ware S.B."/>
            <person name="Wiebenga A."/>
            <person name="Zwiers L.-H."/>
            <person name="Oliver R.P."/>
            <person name="Grigoriev I.V."/>
            <person name="Kema G.H.J."/>
        </authorList>
    </citation>
    <scope>NUCLEOTIDE SEQUENCE [LARGE SCALE GENOMIC DNA]</scope>
    <source>
        <strain evidence="2">CBS 115943 / IPO323</strain>
    </source>
</reference>
<dbReference type="GeneID" id="13394719"/>